<reference evidence="2 3" key="1">
    <citation type="submission" date="2014-04" db="EMBL/GenBank/DDBJ databases">
        <authorList>
            <consortium name="DOE Joint Genome Institute"/>
            <person name="Kuo A."/>
            <person name="Gay G."/>
            <person name="Dore J."/>
            <person name="Kohler A."/>
            <person name="Nagy L.G."/>
            <person name="Floudas D."/>
            <person name="Copeland A."/>
            <person name="Barry K.W."/>
            <person name="Cichocki N."/>
            <person name="Veneault-Fourrey C."/>
            <person name="LaButti K."/>
            <person name="Lindquist E.A."/>
            <person name="Lipzen A."/>
            <person name="Lundell T."/>
            <person name="Morin E."/>
            <person name="Murat C."/>
            <person name="Sun H."/>
            <person name="Tunlid A."/>
            <person name="Henrissat B."/>
            <person name="Grigoriev I.V."/>
            <person name="Hibbett D.S."/>
            <person name="Martin F."/>
            <person name="Nordberg H.P."/>
            <person name="Cantor M.N."/>
            <person name="Hua S.X."/>
        </authorList>
    </citation>
    <scope>NUCLEOTIDE SEQUENCE [LARGE SCALE GENOMIC DNA]</scope>
    <source>
        <strain evidence="3">h7</strain>
    </source>
</reference>
<feature type="compositionally biased region" description="Low complexity" evidence="1">
    <location>
        <begin position="195"/>
        <end position="218"/>
    </location>
</feature>
<feature type="compositionally biased region" description="Basic residues" evidence="1">
    <location>
        <begin position="164"/>
        <end position="174"/>
    </location>
</feature>
<feature type="region of interest" description="Disordered" evidence="1">
    <location>
        <begin position="116"/>
        <end position="226"/>
    </location>
</feature>
<reference evidence="3" key="2">
    <citation type="submission" date="2015-01" db="EMBL/GenBank/DDBJ databases">
        <title>Evolutionary Origins and Diversification of the Mycorrhizal Mutualists.</title>
        <authorList>
            <consortium name="DOE Joint Genome Institute"/>
            <consortium name="Mycorrhizal Genomics Consortium"/>
            <person name="Kohler A."/>
            <person name="Kuo A."/>
            <person name="Nagy L.G."/>
            <person name="Floudas D."/>
            <person name="Copeland A."/>
            <person name="Barry K.W."/>
            <person name="Cichocki N."/>
            <person name="Veneault-Fourrey C."/>
            <person name="LaButti K."/>
            <person name="Lindquist E.A."/>
            <person name="Lipzen A."/>
            <person name="Lundell T."/>
            <person name="Morin E."/>
            <person name="Murat C."/>
            <person name="Riley R."/>
            <person name="Ohm R."/>
            <person name="Sun H."/>
            <person name="Tunlid A."/>
            <person name="Henrissat B."/>
            <person name="Grigoriev I.V."/>
            <person name="Hibbett D.S."/>
            <person name="Martin F."/>
        </authorList>
    </citation>
    <scope>NUCLEOTIDE SEQUENCE [LARGE SCALE GENOMIC DNA]</scope>
    <source>
        <strain evidence="3">h7</strain>
    </source>
</reference>
<dbReference type="OrthoDB" id="3067737at2759"/>
<dbReference type="Proteomes" id="UP000053424">
    <property type="component" value="Unassembled WGS sequence"/>
</dbReference>
<gene>
    <name evidence="2" type="ORF">M413DRAFT_274270</name>
</gene>
<keyword evidence="3" id="KW-1185">Reference proteome</keyword>
<organism evidence="2 3">
    <name type="scientific">Hebeloma cylindrosporum</name>
    <dbReference type="NCBI Taxonomy" id="76867"/>
    <lineage>
        <taxon>Eukaryota</taxon>
        <taxon>Fungi</taxon>
        <taxon>Dikarya</taxon>
        <taxon>Basidiomycota</taxon>
        <taxon>Agaricomycotina</taxon>
        <taxon>Agaricomycetes</taxon>
        <taxon>Agaricomycetidae</taxon>
        <taxon>Agaricales</taxon>
        <taxon>Agaricineae</taxon>
        <taxon>Hymenogastraceae</taxon>
        <taxon>Hebeloma</taxon>
    </lineage>
</organism>
<sequence>MRVRTQCSRPRTSSMPKVSLQTSKRPLIQGTKRAVRYSLSSASMPSDARTGLFLDRDSDLTEMRNSLIFSPQTHHNADSWSVFGDLCRRALERRAYEETDLVKRDEILESRAAACAMRSSAKSSKSAKTSSGSKGGDKKTSPQSHSVPKPLALGGALRSIPRGSVKKPAAKRPVAHGGAKGSAPARAGTKKLSPVGGVKKPASAGAAKKPAGRPTARPVPRKNGKK</sequence>
<evidence type="ECO:0000313" key="3">
    <source>
        <dbReference type="Proteomes" id="UP000053424"/>
    </source>
</evidence>
<accession>A0A0C3C164</accession>
<feature type="compositionally biased region" description="Low complexity" evidence="1">
    <location>
        <begin position="116"/>
        <end position="132"/>
    </location>
</feature>
<dbReference type="EMBL" id="KN831797">
    <property type="protein sequence ID" value="KIM37426.1"/>
    <property type="molecule type" value="Genomic_DNA"/>
</dbReference>
<dbReference type="HOGENOM" id="CLU_1224905_0_0_1"/>
<dbReference type="AlphaFoldDB" id="A0A0C3C164"/>
<name>A0A0C3C164_HEBCY</name>
<feature type="region of interest" description="Disordered" evidence="1">
    <location>
        <begin position="1"/>
        <end position="23"/>
    </location>
</feature>
<evidence type="ECO:0000256" key="1">
    <source>
        <dbReference type="SAM" id="MobiDB-lite"/>
    </source>
</evidence>
<proteinExistence type="predicted"/>
<protein>
    <submittedName>
        <fullName evidence="2">Uncharacterized protein</fullName>
    </submittedName>
</protein>
<evidence type="ECO:0000313" key="2">
    <source>
        <dbReference type="EMBL" id="KIM37426.1"/>
    </source>
</evidence>